<dbReference type="InterPro" id="IPR041371">
    <property type="entry name" value="GH92_N"/>
</dbReference>
<dbReference type="RefSeq" id="WP_348954649.1">
    <property type="nucleotide sequence ID" value="NZ_JBDZYD010000012.1"/>
</dbReference>
<feature type="region of interest" description="Disordered" evidence="1">
    <location>
        <begin position="1"/>
        <end position="35"/>
    </location>
</feature>
<keyword evidence="4" id="KW-0378">Hydrolase</keyword>
<dbReference type="Pfam" id="PF07971">
    <property type="entry name" value="Glyco_hydro_92"/>
    <property type="match status" value="1"/>
</dbReference>
<dbReference type="InterPro" id="IPR012939">
    <property type="entry name" value="Glyco_hydro_92"/>
</dbReference>
<comment type="caution">
    <text evidence="4">The sequence shown here is derived from an EMBL/GenBank/DDBJ whole genome shotgun (WGS) entry which is preliminary data.</text>
</comment>
<evidence type="ECO:0000259" key="2">
    <source>
        <dbReference type="Pfam" id="PF07971"/>
    </source>
</evidence>
<keyword evidence="4" id="KW-0326">Glycosidase</keyword>
<dbReference type="Gene3D" id="1.20.1050.60">
    <property type="entry name" value="alpha-1,2-mannosidase"/>
    <property type="match status" value="1"/>
</dbReference>
<name>A0ABV0LMS6_9PSEU</name>
<dbReference type="InterPro" id="IPR008928">
    <property type="entry name" value="6-hairpin_glycosidase_sf"/>
</dbReference>
<dbReference type="Pfam" id="PF17678">
    <property type="entry name" value="Glyco_hydro_92N"/>
    <property type="match status" value="1"/>
</dbReference>
<dbReference type="InterPro" id="IPR014718">
    <property type="entry name" value="GH-type_carb-bd"/>
</dbReference>
<keyword evidence="5" id="KW-1185">Reference proteome</keyword>
<organism evidence="4 5">
    <name type="scientific">Amycolatopsis melonis</name>
    <dbReference type="NCBI Taxonomy" id="3156488"/>
    <lineage>
        <taxon>Bacteria</taxon>
        <taxon>Bacillati</taxon>
        <taxon>Actinomycetota</taxon>
        <taxon>Actinomycetes</taxon>
        <taxon>Pseudonocardiales</taxon>
        <taxon>Pseudonocardiaceae</taxon>
        <taxon>Amycolatopsis</taxon>
    </lineage>
</organism>
<evidence type="ECO:0000259" key="3">
    <source>
        <dbReference type="Pfam" id="PF17678"/>
    </source>
</evidence>
<dbReference type="Gene3D" id="1.20.1610.10">
    <property type="entry name" value="alpha-1,2-mannosidases domains"/>
    <property type="match status" value="1"/>
</dbReference>
<feature type="domain" description="Glycosyl hydrolase family 92" evidence="2">
    <location>
        <begin position="393"/>
        <end position="893"/>
    </location>
</feature>
<dbReference type="EMBL" id="JBDZYD010000012">
    <property type="protein sequence ID" value="MEQ0563596.1"/>
    <property type="molecule type" value="Genomic_DNA"/>
</dbReference>
<dbReference type="Proteomes" id="UP001440984">
    <property type="component" value="Unassembled WGS sequence"/>
</dbReference>
<evidence type="ECO:0000256" key="1">
    <source>
        <dbReference type="SAM" id="MobiDB-lite"/>
    </source>
</evidence>
<dbReference type="PANTHER" id="PTHR12143:SF43">
    <property type="entry name" value="PUTATIVE-RELATED"/>
    <property type="match status" value="1"/>
</dbReference>
<dbReference type="PANTHER" id="PTHR12143">
    <property type="entry name" value="PEPTIDE N-GLYCANASE PNGASE -RELATED"/>
    <property type="match status" value="1"/>
</dbReference>
<dbReference type="Gene3D" id="3.30.2080.10">
    <property type="entry name" value="GH92 mannosidase domain"/>
    <property type="match status" value="1"/>
</dbReference>
<evidence type="ECO:0000313" key="4">
    <source>
        <dbReference type="EMBL" id="MEQ0563596.1"/>
    </source>
</evidence>
<accession>A0ABV0LMS6</accession>
<dbReference type="InterPro" id="IPR005887">
    <property type="entry name" value="GH92_a_mannosidase_put"/>
</dbReference>
<proteinExistence type="predicted"/>
<reference evidence="4 5" key="1">
    <citation type="submission" date="2024-05" db="EMBL/GenBank/DDBJ databases">
        <authorList>
            <person name="Zhao H."/>
            <person name="Xu Y."/>
            <person name="Lin S."/>
            <person name="Spain J.C."/>
            <person name="Zhou N.-Y."/>
        </authorList>
    </citation>
    <scope>NUCLEOTIDE SEQUENCE [LARGE SCALE GENOMIC DNA]</scope>
    <source>
        <strain evidence="4 5">NEAU-NG30</strain>
    </source>
</reference>
<dbReference type="Gene3D" id="2.70.98.10">
    <property type="match status" value="1"/>
</dbReference>
<dbReference type="EC" id="3.2.1.-" evidence="4"/>
<dbReference type="InterPro" id="IPR050883">
    <property type="entry name" value="PNGase"/>
</dbReference>
<sequence length="1041" mass="114373">MSDAGFFSSFESGDPQPADPALRVGSGPDRSPTAKTGVGFTGLRALRYTAVAEAVLFDLDVPVTGRTELSYVVFPVADGDIPDYRATRVALDVEFADGTFAGFAPVDDKTLWVDQWNLVRRPLGAFAGRRIRRIVLRTAAPGGEITGWIDDVRIAERPEPPRDPVEFVRTTRGTHSSDAFSRGNNFPATAVPHGFNFWTPVTDAGVTNWLYSYHRHNDARNRPALQAFALSHQPSPWMGDRHTFQVMPGTGPVEPDRRKRALAFSHDDETDSPHHYGVRFAGGITADLAPASHAAILRFTFPGDGGWLLFDNAANRGGLRLHPATGVVTGHTWVRSRLSAGARRMFVYAETDVPARRGGKIRRPFWRTVTGALEFDAPVVTLRIATSLISLAQAKRNLALEIPAGTTFEQVREQARQAWQDVLGRVEVEGATEDQLTTLYSNLYRLFLYPNVAHENTPKGIRHASPVVRRWWPSTRTRTGAKVVDGELYVNNGFWDTYRTTWPAYALLAPDRCGRMIDGFVQQYREGGWISRWSSPGYADLMTGTSSDVAFADAYLKGVRGFDVEAAFDAGVKNATVTPPLRSVGRKGLAESIFLGWTPASVHEGLSWSLEGCINDFGLANLATALSRESAGRRARRYAEYAAYFRERARHYVHHFDPAIGFFQGRHRDGRRKFAPEGYDPAAWGGDFVETNAWNTAFTAPHDGPGLAALHGGHAGLEAKLDTFFATPETGRRPGAYGGLIHEMTEARDVRMGQYGHSNQPSHHIPYIYNYAGAPSKTQRVVREVLRRLYLGSEIGQGYPGDEDNGEMSAWWVFGALGFYPLAVGSPRYALGSPLFEKATVHLGGGRKLVIRAPGNTEETVYVRGLTVDGEPHEATSIAHATLAAGAELVFDLVAEPTGWGAPPEPAAHPAPVTDLDGTATCADGTDVRALRDDTSRTQVTFRSARPVVEFAVTGPPREVTMYTLTSGDRRGDPSGWVLEGSADAVGWTTVDERDGELFRWRRQTRPFVLAAPAAYARYRLRITAARGRRVTLAQWELLAR</sequence>
<dbReference type="SUPFAM" id="SSF48208">
    <property type="entry name" value="Six-hairpin glycosidases"/>
    <property type="match status" value="1"/>
</dbReference>
<gene>
    <name evidence="4" type="ORF">ABJI51_31340</name>
</gene>
<protein>
    <submittedName>
        <fullName evidence="4">GH92 family glycosyl hydrolase</fullName>
        <ecNumber evidence="4">3.2.1.-</ecNumber>
    </submittedName>
</protein>
<dbReference type="GO" id="GO:0016798">
    <property type="term" value="F:hydrolase activity, acting on glycosyl bonds"/>
    <property type="evidence" value="ECO:0007669"/>
    <property type="project" value="UniProtKB-KW"/>
</dbReference>
<dbReference type="NCBIfam" id="TIGR01180">
    <property type="entry name" value="aman2_put"/>
    <property type="match status" value="1"/>
</dbReference>
<feature type="domain" description="Glycosyl hydrolase family 92 N-terminal" evidence="3">
    <location>
        <begin position="168"/>
        <end position="361"/>
    </location>
</feature>
<evidence type="ECO:0000313" key="5">
    <source>
        <dbReference type="Proteomes" id="UP001440984"/>
    </source>
</evidence>